<feature type="signal peptide" evidence="1">
    <location>
        <begin position="1"/>
        <end position="24"/>
    </location>
</feature>
<comment type="caution">
    <text evidence="2">The sequence shown here is derived from an EMBL/GenBank/DDBJ whole genome shotgun (WGS) entry which is preliminary data.</text>
</comment>
<organism evidence="2 3">
    <name type="scientific">Candidatus Gottesmanbacteria bacterium GW2011_GWA2_42_18</name>
    <dbReference type="NCBI Taxonomy" id="1618442"/>
    <lineage>
        <taxon>Bacteria</taxon>
        <taxon>Candidatus Gottesmaniibacteriota</taxon>
    </lineage>
</organism>
<feature type="chain" id="PRO_5002535765" evidence="1">
    <location>
        <begin position="25"/>
        <end position="150"/>
    </location>
</feature>
<keyword evidence="1" id="KW-0732">Signal</keyword>
<dbReference type="Proteomes" id="UP000034320">
    <property type="component" value="Unassembled WGS sequence"/>
</dbReference>
<proteinExistence type="predicted"/>
<evidence type="ECO:0000256" key="1">
    <source>
        <dbReference type="SAM" id="SignalP"/>
    </source>
</evidence>
<accession>A0A0G0ZC92</accession>
<sequence>MNKRPSIFFFFFVASAVLAVSAYAYLVSRTPTRSTTFAKTDKQGGIVAGFPSLPVYPGAKTENTYKKSERGLVGFQGDWLTSDRVSLVMAWYLQKLPTYGWQLVEAPEFPETDSELFAQFKKGKQILNLTVEQESRSETEIHAEFPLQMP</sequence>
<name>A0A0G0ZC92_9BACT</name>
<evidence type="ECO:0000313" key="3">
    <source>
        <dbReference type="Proteomes" id="UP000034320"/>
    </source>
</evidence>
<evidence type="ECO:0000313" key="2">
    <source>
        <dbReference type="EMBL" id="KKS46284.1"/>
    </source>
</evidence>
<protein>
    <submittedName>
        <fullName evidence="2">Uncharacterized protein</fullName>
    </submittedName>
</protein>
<gene>
    <name evidence="2" type="ORF">UV09_C0019G0011</name>
</gene>
<reference evidence="2 3" key="1">
    <citation type="journal article" date="2015" name="Nature">
        <title>rRNA introns, odd ribosomes, and small enigmatic genomes across a large radiation of phyla.</title>
        <authorList>
            <person name="Brown C.T."/>
            <person name="Hug L.A."/>
            <person name="Thomas B.C."/>
            <person name="Sharon I."/>
            <person name="Castelle C.J."/>
            <person name="Singh A."/>
            <person name="Wilkins M.J."/>
            <person name="Williams K.H."/>
            <person name="Banfield J.F."/>
        </authorList>
    </citation>
    <scope>NUCLEOTIDE SEQUENCE [LARGE SCALE GENOMIC DNA]</scope>
</reference>
<dbReference type="AlphaFoldDB" id="A0A0G0ZC92"/>
<dbReference type="EMBL" id="LCDD01000019">
    <property type="protein sequence ID" value="KKS46284.1"/>
    <property type="molecule type" value="Genomic_DNA"/>
</dbReference>